<keyword evidence="2" id="KW-1133">Transmembrane helix</keyword>
<sequence length="574" mass="63494">MRQLISIMAVLLGLILAGPVAAGDLIVSRAMLEDPTGMLTISDVATREFTPVAPLISKGFSKSAYWMRFQIQRPPHASAVAINVGPAVLDDIRLYESADDNPLEWLTRVTGDHHPYGARDRIGVSLGFEVNVDLPVETFYLRIKTTSASVLNVEALEPREAKRRDLASRLWRDAFLAFMLWALMWSVDHFFLGREPPVGLFAVYQAVYILFGLSATGNLAPFIPAGPIPFGHWLTSLLTCIVPFAFLLLSRALFRLYAPPAILMRGLDILLLAFCLPLLALLLADAHMAQRLSTILSLVAAWYYVAVALSTRQEQTPDRHLLLLVYAALALLTTESIFASLGWATLTSTSIDSEWMLIVHGFAVSSLIGTLLYIRVRRLGKDSQEAAVALALSEHALQEERSRKETAMLHARTDYLTGIFNRRHFVELVDHALARAVHHQEPLSLMMIDIDHFKAVNDNWGHHGGDLVLQKVAQLIRDTLRDADILGRMGGEEFAAALVGINAEQALDVAQRVRTAIEDALTTMPAGQSVRVTLSLGITELRNGEFNLDNLIQRADQALYRAKQAGRNRVMVGD</sequence>
<dbReference type="OrthoDB" id="9813903at2"/>
<dbReference type="InterPro" id="IPR011622">
    <property type="entry name" value="7TMR_DISM_rcpt_extracell_dom2"/>
</dbReference>
<dbReference type="InterPro" id="IPR043128">
    <property type="entry name" value="Rev_trsase/Diguanyl_cyclase"/>
</dbReference>
<dbReference type="InterPro" id="IPR000160">
    <property type="entry name" value="GGDEF_dom"/>
</dbReference>
<dbReference type="NCBIfam" id="TIGR00254">
    <property type="entry name" value="GGDEF"/>
    <property type="match status" value="1"/>
</dbReference>
<keyword evidence="2" id="KW-0812">Transmembrane</keyword>
<dbReference type="PROSITE" id="PS50887">
    <property type="entry name" value="GGDEF"/>
    <property type="match status" value="1"/>
</dbReference>
<name>A0A2N4U5L9_9BURK</name>
<feature type="transmembrane region" description="Helical" evidence="2">
    <location>
        <begin position="355"/>
        <end position="374"/>
    </location>
</feature>
<dbReference type="AlphaFoldDB" id="A0A2N4U5L9"/>
<gene>
    <name evidence="4" type="ORF">CR159_07570</name>
</gene>
<dbReference type="GO" id="GO:0005886">
    <property type="term" value="C:plasma membrane"/>
    <property type="evidence" value="ECO:0007669"/>
    <property type="project" value="TreeGrafter"/>
</dbReference>
<evidence type="ECO:0000313" key="5">
    <source>
        <dbReference type="Proteomes" id="UP000234190"/>
    </source>
</evidence>
<dbReference type="Pfam" id="PF07696">
    <property type="entry name" value="7TMR-DISMED2"/>
    <property type="match status" value="1"/>
</dbReference>
<dbReference type="InterPro" id="IPR050469">
    <property type="entry name" value="Diguanylate_Cyclase"/>
</dbReference>
<reference evidence="4 5" key="1">
    <citation type="submission" date="2017-10" db="EMBL/GenBank/DDBJ databases">
        <title>Two draft genome sequences of Pusillimonas sp. strains isolated from a nitrate- and radionuclide-contaminated groundwater in Russia.</title>
        <authorList>
            <person name="Grouzdev D.S."/>
            <person name="Tourova T.P."/>
            <person name="Goeva M.A."/>
            <person name="Babich T.L."/>
            <person name="Sokolova D.S."/>
            <person name="Abdullin R."/>
            <person name="Poltaraus A.B."/>
            <person name="Toshchakov S.V."/>
            <person name="Nazina T.N."/>
        </authorList>
    </citation>
    <scope>NUCLEOTIDE SEQUENCE [LARGE SCALE GENOMIC DNA]</scope>
    <source>
        <strain evidence="4 5">JR1/69-3-13</strain>
    </source>
</reference>
<dbReference type="SMART" id="SM00267">
    <property type="entry name" value="GGDEF"/>
    <property type="match status" value="1"/>
</dbReference>
<feature type="transmembrane region" description="Helical" evidence="2">
    <location>
        <begin position="199"/>
        <end position="220"/>
    </location>
</feature>
<dbReference type="InterPro" id="IPR029787">
    <property type="entry name" value="Nucleotide_cyclase"/>
</dbReference>
<dbReference type="SUPFAM" id="SSF55073">
    <property type="entry name" value="Nucleotide cyclase"/>
    <property type="match status" value="1"/>
</dbReference>
<feature type="transmembrane region" description="Helical" evidence="2">
    <location>
        <begin position="170"/>
        <end position="187"/>
    </location>
</feature>
<feature type="transmembrane region" description="Helical" evidence="2">
    <location>
        <begin position="321"/>
        <end position="343"/>
    </location>
</feature>
<evidence type="ECO:0000313" key="4">
    <source>
        <dbReference type="EMBL" id="PLC50312.1"/>
    </source>
</evidence>
<evidence type="ECO:0000256" key="1">
    <source>
        <dbReference type="ARBA" id="ARBA00012528"/>
    </source>
</evidence>
<dbReference type="Proteomes" id="UP000234190">
    <property type="component" value="Unassembled WGS sequence"/>
</dbReference>
<feature type="transmembrane region" description="Helical" evidence="2">
    <location>
        <begin position="290"/>
        <end position="309"/>
    </location>
</feature>
<keyword evidence="2" id="KW-0472">Membrane</keyword>
<dbReference type="GO" id="GO:0052621">
    <property type="term" value="F:diguanylate cyclase activity"/>
    <property type="evidence" value="ECO:0007669"/>
    <property type="project" value="UniProtKB-EC"/>
</dbReference>
<feature type="domain" description="GGDEF" evidence="3">
    <location>
        <begin position="441"/>
        <end position="574"/>
    </location>
</feature>
<dbReference type="FunFam" id="3.30.70.270:FF:000001">
    <property type="entry name" value="Diguanylate cyclase domain protein"/>
    <property type="match status" value="1"/>
</dbReference>
<dbReference type="Gene3D" id="2.60.40.2380">
    <property type="match status" value="1"/>
</dbReference>
<protein>
    <recommendedName>
        <fullName evidence="1">diguanylate cyclase</fullName>
        <ecNumber evidence="1">2.7.7.65</ecNumber>
    </recommendedName>
</protein>
<dbReference type="CDD" id="cd01949">
    <property type="entry name" value="GGDEF"/>
    <property type="match status" value="1"/>
</dbReference>
<organism evidence="4 5">
    <name type="scientific">Pollutimonas subterranea</name>
    <dbReference type="NCBI Taxonomy" id="2045210"/>
    <lineage>
        <taxon>Bacteria</taxon>
        <taxon>Pseudomonadati</taxon>
        <taxon>Pseudomonadota</taxon>
        <taxon>Betaproteobacteria</taxon>
        <taxon>Burkholderiales</taxon>
        <taxon>Alcaligenaceae</taxon>
        <taxon>Pollutimonas</taxon>
    </lineage>
</organism>
<feature type="transmembrane region" description="Helical" evidence="2">
    <location>
        <begin position="266"/>
        <end position="284"/>
    </location>
</feature>
<dbReference type="GO" id="GO:0043709">
    <property type="term" value="P:cell adhesion involved in single-species biofilm formation"/>
    <property type="evidence" value="ECO:0007669"/>
    <property type="project" value="TreeGrafter"/>
</dbReference>
<dbReference type="PANTHER" id="PTHR45138:SF24">
    <property type="entry name" value="DIGUANYLATE CYCLASE DGCC-RELATED"/>
    <property type="match status" value="1"/>
</dbReference>
<dbReference type="PANTHER" id="PTHR45138">
    <property type="entry name" value="REGULATORY COMPONENTS OF SENSORY TRANSDUCTION SYSTEM"/>
    <property type="match status" value="1"/>
</dbReference>
<dbReference type="Gene3D" id="3.30.70.270">
    <property type="match status" value="1"/>
</dbReference>
<dbReference type="RefSeq" id="WP_102073417.1">
    <property type="nucleotide sequence ID" value="NZ_PDNW01000005.1"/>
</dbReference>
<keyword evidence="5" id="KW-1185">Reference proteome</keyword>
<accession>A0A2N4U5L9</accession>
<dbReference type="EC" id="2.7.7.65" evidence="1"/>
<proteinExistence type="predicted"/>
<comment type="caution">
    <text evidence="4">The sequence shown here is derived from an EMBL/GenBank/DDBJ whole genome shotgun (WGS) entry which is preliminary data.</text>
</comment>
<feature type="transmembrane region" description="Helical" evidence="2">
    <location>
        <begin position="232"/>
        <end position="254"/>
    </location>
</feature>
<dbReference type="Pfam" id="PF00990">
    <property type="entry name" value="GGDEF"/>
    <property type="match status" value="1"/>
</dbReference>
<evidence type="ECO:0000259" key="3">
    <source>
        <dbReference type="PROSITE" id="PS50887"/>
    </source>
</evidence>
<evidence type="ECO:0000256" key="2">
    <source>
        <dbReference type="SAM" id="Phobius"/>
    </source>
</evidence>
<dbReference type="GO" id="GO:1902201">
    <property type="term" value="P:negative regulation of bacterial-type flagellum-dependent cell motility"/>
    <property type="evidence" value="ECO:0007669"/>
    <property type="project" value="TreeGrafter"/>
</dbReference>
<dbReference type="EMBL" id="PDNW01000005">
    <property type="protein sequence ID" value="PLC50312.1"/>
    <property type="molecule type" value="Genomic_DNA"/>
</dbReference>